<dbReference type="SUPFAM" id="SSF81383">
    <property type="entry name" value="F-box domain"/>
    <property type="match status" value="1"/>
</dbReference>
<sequence>MSSRGKTVASELPGEVKEMILERMPTRDAARCALLSTQWRDAWYRQGRLVFDRDFFRSLENMSKAGNDDGLSVVSIINQILMLRAGLVKKFTFYNCFSSNPPLKQSDLDRWCLLLSRKGVEELHLSGGFCITKYKFSIKGLVFSMPKLEKLDFFLCFDTTKFVASAPNLQSLSNVGST</sequence>
<reference evidence="2" key="1">
    <citation type="submission" date="2022-07" db="EMBL/GenBank/DDBJ databases">
        <authorList>
            <person name="Macas J."/>
            <person name="Novak P."/>
            <person name="Neumann P."/>
        </authorList>
    </citation>
    <scope>NUCLEOTIDE SEQUENCE</scope>
</reference>
<dbReference type="PANTHER" id="PTHR31639:SF237">
    <property type="entry name" value="F-BOX DOMAIN-CONTAINING PROTEIN"/>
    <property type="match status" value="1"/>
</dbReference>
<name>A0A9P0ZYG3_CUSEU</name>
<dbReference type="InterPro" id="IPR036047">
    <property type="entry name" value="F-box-like_dom_sf"/>
</dbReference>
<dbReference type="EMBL" id="CAMAPE010000080">
    <property type="protein sequence ID" value="CAH9119656.1"/>
    <property type="molecule type" value="Genomic_DNA"/>
</dbReference>
<keyword evidence="3" id="KW-1185">Reference proteome</keyword>
<feature type="domain" description="F-box" evidence="1">
    <location>
        <begin position="6"/>
        <end position="59"/>
    </location>
</feature>
<dbReference type="PANTHER" id="PTHR31639">
    <property type="entry name" value="F-BOX PROTEIN-LIKE"/>
    <property type="match status" value="1"/>
</dbReference>
<dbReference type="OrthoDB" id="1302035at2759"/>
<gene>
    <name evidence="2" type="ORF">CEURO_LOCUS22423</name>
</gene>
<evidence type="ECO:0000313" key="3">
    <source>
        <dbReference type="Proteomes" id="UP001152484"/>
    </source>
</evidence>
<dbReference type="Pfam" id="PF00646">
    <property type="entry name" value="F-box"/>
    <property type="match status" value="1"/>
</dbReference>
<dbReference type="PROSITE" id="PS50181">
    <property type="entry name" value="FBOX"/>
    <property type="match status" value="1"/>
</dbReference>
<dbReference type="SMART" id="SM00256">
    <property type="entry name" value="FBOX"/>
    <property type="match status" value="1"/>
</dbReference>
<evidence type="ECO:0000313" key="2">
    <source>
        <dbReference type="EMBL" id="CAH9119656.1"/>
    </source>
</evidence>
<evidence type="ECO:0000259" key="1">
    <source>
        <dbReference type="PROSITE" id="PS50181"/>
    </source>
</evidence>
<dbReference type="AlphaFoldDB" id="A0A9P0ZYG3"/>
<dbReference type="Proteomes" id="UP001152484">
    <property type="component" value="Unassembled WGS sequence"/>
</dbReference>
<comment type="caution">
    <text evidence="2">The sequence shown here is derived from an EMBL/GenBank/DDBJ whole genome shotgun (WGS) entry which is preliminary data.</text>
</comment>
<accession>A0A9P0ZYG3</accession>
<proteinExistence type="predicted"/>
<dbReference type="InterPro" id="IPR001810">
    <property type="entry name" value="F-box_dom"/>
</dbReference>
<organism evidence="2 3">
    <name type="scientific">Cuscuta europaea</name>
    <name type="common">European dodder</name>
    <dbReference type="NCBI Taxonomy" id="41803"/>
    <lineage>
        <taxon>Eukaryota</taxon>
        <taxon>Viridiplantae</taxon>
        <taxon>Streptophyta</taxon>
        <taxon>Embryophyta</taxon>
        <taxon>Tracheophyta</taxon>
        <taxon>Spermatophyta</taxon>
        <taxon>Magnoliopsida</taxon>
        <taxon>eudicotyledons</taxon>
        <taxon>Gunneridae</taxon>
        <taxon>Pentapetalae</taxon>
        <taxon>asterids</taxon>
        <taxon>lamiids</taxon>
        <taxon>Solanales</taxon>
        <taxon>Convolvulaceae</taxon>
        <taxon>Cuscuteae</taxon>
        <taxon>Cuscuta</taxon>
        <taxon>Cuscuta subgen. Cuscuta</taxon>
    </lineage>
</organism>
<protein>
    <recommendedName>
        <fullName evidence="1">F-box domain-containing protein</fullName>
    </recommendedName>
</protein>